<dbReference type="Pfam" id="PF11248">
    <property type="entry name" value="DUF3046"/>
    <property type="match status" value="1"/>
</dbReference>
<gene>
    <name evidence="1" type="ORF">JOF34_000737</name>
</gene>
<organism evidence="1 2">
    <name type="scientific">Microbacterium amylolyticum</name>
    <dbReference type="NCBI Taxonomy" id="936337"/>
    <lineage>
        <taxon>Bacteria</taxon>
        <taxon>Bacillati</taxon>
        <taxon>Actinomycetota</taxon>
        <taxon>Actinomycetes</taxon>
        <taxon>Micrococcales</taxon>
        <taxon>Microbacteriaceae</taxon>
        <taxon>Microbacterium</taxon>
    </lineage>
</organism>
<dbReference type="EMBL" id="JAGIOL010000001">
    <property type="protein sequence ID" value="MBP2436151.1"/>
    <property type="molecule type" value="Genomic_DNA"/>
</dbReference>
<dbReference type="RefSeq" id="WP_165137115.1">
    <property type="nucleotide sequence ID" value="NZ_CP049253.1"/>
</dbReference>
<evidence type="ECO:0000313" key="2">
    <source>
        <dbReference type="Proteomes" id="UP001519362"/>
    </source>
</evidence>
<name>A0ABS4ZFT8_9MICO</name>
<accession>A0ABS4ZFT8</accession>
<proteinExistence type="predicted"/>
<protein>
    <recommendedName>
        <fullName evidence="3">DUF3046 domain-containing protein</fullName>
    </recommendedName>
</protein>
<keyword evidence="2" id="KW-1185">Reference proteome</keyword>
<comment type="caution">
    <text evidence="1">The sequence shown here is derived from an EMBL/GenBank/DDBJ whole genome shotgun (WGS) entry which is preliminary data.</text>
</comment>
<reference evidence="1 2" key="1">
    <citation type="submission" date="2021-03" db="EMBL/GenBank/DDBJ databases">
        <title>Sequencing the genomes of 1000 actinobacteria strains.</title>
        <authorList>
            <person name="Klenk H.-P."/>
        </authorList>
    </citation>
    <scope>NUCLEOTIDE SEQUENCE [LARGE SCALE GENOMIC DNA]</scope>
    <source>
        <strain evidence="1 2">DSM 24221</strain>
    </source>
</reference>
<dbReference type="Proteomes" id="UP001519362">
    <property type="component" value="Unassembled WGS sequence"/>
</dbReference>
<dbReference type="InterPro" id="IPR021408">
    <property type="entry name" value="DUF3046"/>
</dbReference>
<evidence type="ECO:0008006" key="3">
    <source>
        <dbReference type="Google" id="ProtNLM"/>
    </source>
</evidence>
<evidence type="ECO:0000313" key="1">
    <source>
        <dbReference type="EMBL" id="MBP2436151.1"/>
    </source>
</evidence>
<sequence>MRRSEFLRAVDDHFGARANWILDDLVLPGIGQTATDALNAGVPPRSIWQALCEENDLPESARYGAGLREPRA</sequence>